<accession>A0A5A5T5T8</accession>
<dbReference type="AlphaFoldDB" id="A0A5A5T5T8"/>
<comment type="caution">
    <text evidence="2">The sequence shown here is derived from an EMBL/GenBank/DDBJ whole genome shotgun (WGS) entry which is preliminary data.</text>
</comment>
<dbReference type="Pfam" id="PF05257">
    <property type="entry name" value="CHAP"/>
    <property type="match status" value="1"/>
</dbReference>
<protein>
    <recommendedName>
        <fullName evidence="1">Peptidase C51 domain-containing protein</fullName>
    </recommendedName>
</protein>
<dbReference type="EMBL" id="BIXY01000003">
    <property type="protein sequence ID" value="GCF06801.1"/>
    <property type="molecule type" value="Genomic_DNA"/>
</dbReference>
<keyword evidence="3" id="KW-1185">Reference proteome</keyword>
<dbReference type="PROSITE" id="PS50911">
    <property type="entry name" value="CHAP"/>
    <property type="match status" value="1"/>
</dbReference>
<proteinExistence type="predicted"/>
<dbReference type="Gene3D" id="3.90.1720.10">
    <property type="entry name" value="endopeptidase domain like (from Nostoc punctiforme)"/>
    <property type="match status" value="1"/>
</dbReference>
<dbReference type="InterPro" id="IPR007921">
    <property type="entry name" value="CHAP_dom"/>
</dbReference>
<gene>
    <name evidence="2" type="ORF">KDI_03650</name>
</gene>
<dbReference type="SUPFAM" id="SSF54001">
    <property type="entry name" value="Cysteine proteinases"/>
    <property type="match status" value="1"/>
</dbReference>
<sequence>MQGHLYGPLANQYDAHDVVLQSALHYWKSTCHNPDGSFCDEAKSGSLQCVEFVTGVFAAVGDPLPVSGIGQANQFWQLYQRRAGWQEIPAGGMPQPGDIVTWSEDPDPLNPTQEVYGHLALVVAVQAPVGLRDGSIKIAQANAPGSLYPGSGHTGNFYLLQWHGPAYLKVHRADKHPPEALVSWPRFHVQGFIRQLDQ</sequence>
<evidence type="ECO:0000313" key="2">
    <source>
        <dbReference type="EMBL" id="GCF06801.1"/>
    </source>
</evidence>
<reference evidence="2 3" key="1">
    <citation type="submission" date="2019-01" db="EMBL/GenBank/DDBJ databases">
        <title>Draft genome sequence of Dictyobacter sp. Uno17.</title>
        <authorList>
            <person name="Wang C.M."/>
            <person name="Zheng Y."/>
            <person name="Sakai Y."/>
            <person name="Abe K."/>
            <person name="Yokota A."/>
            <person name="Yabe S."/>
        </authorList>
    </citation>
    <scope>NUCLEOTIDE SEQUENCE [LARGE SCALE GENOMIC DNA]</scope>
    <source>
        <strain evidence="2 3">Uno17</strain>
    </source>
</reference>
<evidence type="ECO:0000259" key="1">
    <source>
        <dbReference type="PROSITE" id="PS50911"/>
    </source>
</evidence>
<dbReference type="InterPro" id="IPR038765">
    <property type="entry name" value="Papain-like_cys_pep_sf"/>
</dbReference>
<organism evidence="2 3">
    <name type="scientific">Dictyobacter arantiisoli</name>
    <dbReference type="NCBI Taxonomy" id="2014874"/>
    <lineage>
        <taxon>Bacteria</taxon>
        <taxon>Bacillati</taxon>
        <taxon>Chloroflexota</taxon>
        <taxon>Ktedonobacteria</taxon>
        <taxon>Ktedonobacterales</taxon>
        <taxon>Dictyobacteraceae</taxon>
        <taxon>Dictyobacter</taxon>
    </lineage>
</organism>
<dbReference type="Proteomes" id="UP000322530">
    <property type="component" value="Unassembled WGS sequence"/>
</dbReference>
<feature type="domain" description="Peptidase C51" evidence="1">
    <location>
        <begin position="24"/>
        <end position="169"/>
    </location>
</feature>
<name>A0A5A5T5T8_9CHLR</name>
<evidence type="ECO:0000313" key="3">
    <source>
        <dbReference type="Proteomes" id="UP000322530"/>
    </source>
</evidence>